<feature type="chain" id="PRO_5013400349" description="Serine protease" evidence="1">
    <location>
        <begin position="27"/>
        <end position="514"/>
    </location>
</feature>
<sequence>MPIRRIVTLASIVCCLGVSESITTHADQSTILPQEMSELAASVVRIEVVRDGNLLTRGSGFVWRDTSTVVTALHVVACTKGANAIRVFYPQRQEVGYSSAEVSSVSTTHDLAIIKLSDPKTDVKVLEVATAENLTDGTTRNLIVAGYPAGSANLQGHDLKQLPIYSNTLNALLDSETKALLKNGSPSLDTKIIVVQGGLQPGYSGAPVFFHGKVVGIGDGGLGGGTRNIGWLMPAAALSKIVEPPTSASNQCGILSKAYFDFYEPSPQHEIILSKLSASVWTTFDGLNPPFTEYTKRMIGLYRNAVRAKDLQQLSKEFDEQAPYGIYTISQDSPTRFQTSPKSAKNNEYVDHAFLSTLGYSFACYSPLRLLQRLGETGSVSEPDLQFSTTVRANIDSSSSTNVRLRADIDGAEIEIAQTGNLVGKSATLRNGVNSARMLEGGGCLVHPTYSLPQGADGLKPQIDALLEKAELVLEWEPGAGATMKSSKMSLTPIGKLKEKRHALIVRFPRMVAE</sequence>
<dbReference type="EMBL" id="NWQG01000097">
    <property type="protein sequence ID" value="PDQ20082.1"/>
    <property type="molecule type" value="Genomic_DNA"/>
</dbReference>
<feature type="signal peptide" evidence="1">
    <location>
        <begin position="1"/>
        <end position="26"/>
    </location>
</feature>
<dbReference type="SUPFAM" id="SSF50494">
    <property type="entry name" value="Trypsin-like serine proteases"/>
    <property type="match status" value="1"/>
</dbReference>
<keyword evidence="3" id="KW-1185">Reference proteome</keyword>
<dbReference type="Pfam" id="PF13365">
    <property type="entry name" value="Trypsin_2"/>
    <property type="match status" value="1"/>
</dbReference>
<protein>
    <recommendedName>
        <fullName evidence="4">Serine protease</fullName>
    </recommendedName>
</protein>
<dbReference type="Gene3D" id="2.40.10.120">
    <property type="match status" value="1"/>
</dbReference>
<dbReference type="InterPro" id="IPR009003">
    <property type="entry name" value="Peptidase_S1_PA"/>
</dbReference>
<comment type="caution">
    <text evidence="2">The sequence shown here is derived from an EMBL/GenBank/DDBJ whole genome shotgun (WGS) entry which is preliminary data.</text>
</comment>
<name>A0A2A6FEC2_9HYPH</name>
<reference evidence="2 3" key="1">
    <citation type="submission" date="2017-09" db="EMBL/GenBank/DDBJ databases">
        <title>Mesorhizobum sanjuanii sp. nov. isolated from nodules of Lotus tenuis in saline-alkaline lowlands of Flooding Pampa.</title>
        <authorList>
            <person name="Sannazzaro A.I."/>
            <person name="Torres Tejerizo G.A."/>
            <person name="Fontana F."/>
            <person name="Cumpa Velazquez L.M."/>
            <person name="Hansen L."/>
            <person name="Pistorio M."/>
            <person name="Estrella M.J."/>
        </authorList>
    </citation>
    <scope>NUCLEOTIDE SEQUENCE [LARGE SCALE GENOMIC DNA]</scope>
    <source>
        <strain evidence="2 3">BSA136</strain>
    </source>
</reference>
<dbReference type="Proteomes" id="UP000219182">
    <property type="component" value="Unassembled WGS sequence"/>
</dbReference>
<organism evidence="2 3">
    <name type="scientific">Mesorhizobium sanjuanii</name>
    <dbReference type="NCBI Taxonomy" id="2037900"/>
    <lineage>
        <taxon>Bacteria</taxon>
        <taxon>Pseudomonadati</taxon>
        <taxon>Pseudomonadota</taxon>
        <taxon>Alphaproteobacteria</taxon>
        <taxon>Hyphomicrobiales</taxon>
        <taxon>Phyllobacteriaceae</taxon>
        <taxon>Mesorhizobium</taxon>
    </lineage>
</organism>
<keyword evidence="1" id="KW-0732">Signal</keyword>
<gene>
    <name evidence="2" type="ORF">CN311_16075</name>
</gene>
<evidence type="ECO:0000256" key="1">
    <source>
        <dbReference type="SAM" id="SignalP"/>
    </source>
</evidence>
<evidence type="ECO:0000313" key="2">
    <source>
        <dbReference type="EMBL" id="PDQ20082.1"/>
    </source>
</evidence>
<accession>A0A2A6FEC2</accession>
<proteinExistence type="predicted"/>
<dbReference type="AlphaFoldDB" id="A0A2A6FEC2"/>
<evidence type="ECO:0008006" key="4">
    <source>
        <dbReference type="Google" id="ProtNLM"/>
    </source>
</evidence>
<evidence type="ECO:0000313" key="3">
    <source>
        <dbReference type="Proteomes" id="UP000219182"/>
    </source>
</evidence>